<protein>
    <submittedName>
        <fullName evidence="3">Uncharacterized protein</fullName>
    </submittedName>
</protein>
<organism evidence="3 4">
    <name type="scientific">Gemmiger gallinarum</name>
    <dbReference type="NCBI Taxonomy" id="2779354"/>
    <lineage>
        <taxon>Bacteria</taxon>
        <taxon>Bacillati</taxon>
        <taxon>Bacillota</taxon>
        <taxon>Clostridia</taxon>
        <taxon>Eubacteriales</taxon>
        <taxon>Gemmiger</taxon>
    </lineage>
</organism>
<gene>
    <name evidence="3" type="ORF">INF35_06735</name>
</gene>
<keyword evidence="2" id="KW-0732">Signal</keyword>
<feature type="signal peptide" evidence="2">
    <location>
        <begin position="1"/>
        <end position="19"/>
    </location>
</feature>
<evidence type="ECO:0000313" key="3">
    <source>
        <dbReference type="EMBL" id="MBE5037475.1"/>
    </source>
</evidence>
<feature type="region of interest" description="Disordered" evidence="1">
    <location>
        <begin position="24"/>
        <end position="57"/>
    </location>
</feature>
<feature type="chain" id="PRO_5045676061" evidence="2">
    <location>
        <begin position="20"/>
        <end position="458"/>
    </location>
</feature>
<reference evidence="3 4" key="1">
    <citation type="submission" date="2020-10" db="EMBL/GenBank/DDBJ databases">
        <title>ChiBAC.</title>
        <authorList>
            <person name="Zenner C."/>
            <person name="Hitch T.C.A."/>
            <person name="Clavel T."/>
        </authorList>
    </citation>
    <scope>NUCLEOTIDE SEQUENCE [LARGE SCALE GENOMIC DNA]</scope>
    <source>
        <strain evidence="3 4">DSM 109015</strain>
    </source>
</reference>
<proteinExistence type="predicted"/>
<dbReference type="EMBL" id="JADCKC010000002">
    <property type="protein sequence ID" value="MBE5037475.1"/>
    <property type="molecule type" value="Genomic_DNA"/>
</dbReference>
<sequence>MKRPVVTLLCTMMAAALLAGCGPDSDATPATPESVPAATGENAPAAGPSGTEAPAEQKPALRPLTQGADHAYYTFGQGQGEDGMHLILYAIDYDKQQAAPVCTKAGCSHDTPDCEAWLPDQNYRTIGSDGQEVFTLCTVVGSDDAYLESASLSGGGVQTLATLPAREGQVFDWTLGAADDEQVCLGAVHYDAVIGPGKPMIPAVAVVSRADGTVQLYDAPDEAAASRPDGATVGTTFAGAEGRSLYFLVSLHSQSSSTQSGCELWAFDVDSTQWHRVSGFEGGIANAGTEYYVVTRSARPGQGKNVIHVDETEGSIRTVDVTTGEETLLCTGLPAAPGEYDSYDVTRLQNWYAVVVSQRDITTQQSENQWFLVPAEGGDPVAVELYQYSDAKGSQPVKLIDECDGVFYCQYDITNEPYTGVGKDGVAGTFDNYHIVYGLLSVEDALASRPAYTQVFVG</sequence>
<comment type="caution">
    <text evidence="3">The sequence shown here is derived from an EMBL/GenBank/DDBJ whole genome shotgun (WGS) entry which is preliminary data.</text>
</comment>
<accession>A0ABR9R2V3</accession>
<evidence type="ECO:0000256" key="1">
    <source>
        <dbReference type="SAM" id="MobiDB-lite"/>
    </source>
</evidence>
<keyword evidence="4" id="KW-1185">Reference proteome</keyword>
<name>A0ABR9R2V3_9FIRM</name>
<evidence type="ECO:0000313" key="4">
    <source>
        <dbReference type="Proteomes" id="UP000768567"/>
    </source>
</evidence>
<evidence type="ECO:0000256" key="2">
    <source>
        <dbReference type="SAM" id="SignalP"/>
    </source>
</evidence>
<dbReference type="SUPFAM" id="SSF69304">
    <property type="entry name" value="Tricorn protease N-terminal domain"/>
    <property type="match status" value="1"/>
</dbReference>
<dbReference type="RefSeq" id="WP_193500841.1">
    <property type="nucleotide sequence ID" value="NZ_JADCKC010000002.1"/>
</dbReference>
<dbReference type="Proteomes" id="UP000768567">
    <property type="component" value="Unassembled WGS sequence"/>
</dbReference>
<dbReference type="PROSITE" id="PS51257">
    <property type="entry name" value="PROKAR_LIPOPROTEIN"/>
    <property type="match status" value="1"/>
</dbReference>